<feature type="compositionally biased region" description="Basic and acidic residues" evidence="1">
    <location>
        <begin position="66"/>
        <end position="84"/>
    </location>
</feature>
<evidence type="ECO:0000313" key="3">
    <source>
        <dbReference type="Proteomes" id="UP000593577"/>
    </source>
</evidence>
<evidence type="ECO:0000313" key="2">
    <source>
        <dbReference type="EMBL" id="MBA0700706.1"/>
    </source>
</evidence>
<sequence length="209" mass="23194">MLKKCPKKSTLKEKLVGKALILGSSARGVETKEAKSEKKPMECFFCHGLHRLRKCLRKSVIRGNDGADKEPKKLGSSKEKAEAKRAKRNKKNQVKCFLCRGPHEFGNCPKQAGVKGKATSQLGESSERLPPKKEVSLLSDLEEKVTMKIVKLGPMRLELSETSELVESLTRLPPMREVGGASDFKEKEVMYVGQLTIVNATSRTAQVKK</sequence>
<evidence type="ECO:0000256" key="1">
    <source>
        <dbReference type="SAM" id="MobiDB-lite"/>
    </source>
</evidence>
<protein>
    <submittedName>
        <fullName evidence="2">Uncharacterized protein</fullName>
    </submittedName>
</protein>
<feature type="region of interest" description="Disordered" evidence="1">
    <location>
        <begin position="66"/>
        <end position="87"/>
    </location>
</feature>
<dbReference type="Proteomes" id="UP000593577">
    <property type="component" value="Unassembled WGS sequence"/>
</dbReference>
<accession>A0A7J8YM61</accession>
<dbReference type="AlphaFoldDB" id="A0A7J8YM61"/>
<comment type="caution">
    <text evidence="2">The sequence shown here is derived from an EMBL/GenBank/DDBJ whole genome shotgun (WGS) entry which is preliminary data.</text>
</comment>
<proteinExistence type="predicted"/>
<reference evidence="2 3" key="1">
    <citation type="journal article" date="2019" name="Genome Biol. Evol.">
        <title>Insights into the evolution of the New World diploid cottons (Gossypium, subgenus Houzingenia) based on genome sequencing.</title>
        <authorList>
            <person name="Grover C.E."/>
            <person name="Arick M.A. 2nd"/>
            <person name="Thrash A."/>
            <person name="Conover J.L."/>
            <person name="Sanders W.S."/>
            <person name="Peterson D.G."/>
            <person name="Frelichowski J.E."/>
            <person name="Scheffler J.A."/>
            <person name="Scheffler B.E."/>
            <person name="Wendel J.F."/>
        </authorList>
    </citation>
    <scope>NUCLEOTIDE SEQUENCE [LARGE SCALE GENOMIC DNA]</scope>
    <source>
        <strain evidence="2">185</strain>
        <tissue evidence="2">Leaf</tissue>
    </source>
</reference>
<organism evidence="2 3">
    <name type="scientific">Gossypium aridum</name>
    <name type="common">American cotton</name>
    <name type="synonym">Erioxylum aridum</name>
    <dbReference type="NCBI Taxonomy" id="34290"/>
    <lineage>
        <taxon>Eukaryota</taxon>
        <taxon>Viridiplantae</taxon>
        <taxon>Streptophyta</taxon>
        <taxon>Embryophyta</taxon>
        <taxon>Tracheophyta</taxon>
        <taxon>Spermatophyta</taxon>
        <taxon>Magnoliopsida</taxon>
        <taxon>eudicotyledons</taxon>
        <taxon>Gunneridae</taxon>
        <taxon>Pentapetalae</taxon>
        <taxon>rosids</taxon>
        <taxon>malvids</taxon>
        <taxon>Malvales</taxon>
        <taxon>Malvaceae</taxon>
        <taxon>Malvoideae</taxon>
        <taxon>Gossypium</taxon>
    </lineage>
</organism>
<dbReference type="EMBL" id="JABFAA010085766">
    <property type="protein sequence ID" value="MBA0700706.1"/>
    <property type="molecule type" value="Genomic_DNA"/>
</dbReference>
<name>A0A7J8YM61_GOSAI</name>
<keyword evidence="3" id="KW-1185">Reference proteome</keyword>
<gene>
    <name evidence="2" type="ORF">Goari_022665</name>
</gene>